<dbReference type="GO" id="GO:0008237">
    <property type="term" value="F:metallopeptidase activity"/>
    <property type="evidence" value="ECO:0007669"/>
    <property type="project" value="InterPro"/>
</dbReference>
<reference evidence="8" key="1">
    <citation type="journal article" date="2020" name="PLoS Negl. Trop. Dis.">
        <title>High-quality nuclear genome for Sarcoptes scabiei-A critical resource for a neglected parasite.</title>
        <authorList>
            <person name="Korhonen P.K."/>
            <person name="Gasser R.B."/>
            <person name="Ma G."/>
            <person name="Wang T."/>
            <person name="Stroehlein A.J."/>
            <person name="Young N.D."/>
            <person name="Ang C.S."/>
            <person name="Fernando D.D."/>
            <person name="Lu H.C."/>
            <person name="Taylor S."/>
            <person name="Reynolds S.L."/>
            <person name="Mofiz E."/>
            <person name="Najaraj S.H."/>
            <person name="Gowda H."/>
            <person name="Madugundu A."/>
            <person name="Renuse S."/>
            <person name="Holt D."/>
            <person name="Pandey A."/>
            <person name="Papenfuss A.T."/>
            <person name="Fischer K."/>
        </authorList>
    </citation>
    <scope>NUCLEOTIDE SEQUENCE [LARGE SCALE GENOMIC DNA]</scope>
</reference>
<dbReference type="AlphaFoldDB" id="A0A834R6Y7"/>
<dbReference type="Pfam" id="PF01401">
    <property type="entry name" value="Peptidase_M2"/>
    <property type="match status" value="1"/>
</dbReference>
<dbReference type="GO" id="GO:0016020">
    <property type="term" value="C:membrane"/>
    <property type="evidence" value="ECO:0007669"/>
    <property type="project" value="InterPro"/>
</dbReference>
<keyword evidence="4" id="KW-0325">Glycoprotein</keyword>
<keyword evidence="8" id="KW-1185">Reference proteome</keyword>
<evidence type="ECO:0000256" key="4">
    <source>
        <dbReference type="ARBA" id="ARBA00023180"/>
    </source>
</evidence>
<keyword evidence="3" id="KW-1015">Disulfide bond</keyword>
<dbReference type="EnsemblMetazoa" id="SSS_4389s_mrna">
    <property type="protein sequence ID" value="KAF7491216.1"/>
    <property type="gene ID" value="SSS_4389"/>
</dbReference>
<comment type="caution">
    <text evidence="5">Lacks conserved residue(s) required for the propagation of feature annotation.</text>
</comment>
<dbReference type="GO" id="GO:0008241">
    <property type="term" value="F:peptidyl-dipeptidase activity"/>
    <property type="evidence" value="ECO:0007669"/>
    <property type="project" value="InterPro"/>
</dbReference>
<dbReference type="InterPro" id="IPR001548">
    <property type="entry name" value="Peptidase_M2"/>
</dbReference>
<evidence type="ECO:0000313" key="8">
    <source>
        <dbReference type="Proteomes" id="UP000070412"/>
    </source>
</evidence>
<dbReference type="Proteomes" id="UP000070412">
    <property type="component" value="Unassembled WGS sequence"/>
</dbReference>
<dbReference type="GO" id="GO:0006508">
    <property type="term" value="P:proteolysis"/>
    <property type="evidence" value="ECO:0007669"/>
    <property type="project" value="InterPro"/>
</dbReference>
<reference evidence="6" key="2">
    <citation type="submission" date="2020-01" db="EMBL/GenBank/DDBJ databases">
        <authorList>
            <person name="Korhonen P.K.K."/>
            <person name="Guangxu M.G."/>
            <person name="Wang T.W."/>
            <person name="Stroehlein A.J.S."/>
            <person name="Young N.D."/>
            <person name="Ang C.-S.A."/>
            <person name="Fernando D.W.F."/>
            <person name="Lu H.L."/>
            <person name="Taylor S.T."/>
            <person name="Ehtesham M.E.M."/>
            <person name="Najaraj S.H.N."/>
            <person name="Harsha G.H.G."/>
            <person name="Madugundu A.M."/>
            <person name="Renuse S.R."/>
            <person name="Holt D.H."/>
            <person name="Pandey A.P."/>
            <person name="Papenfuss A.P."/>
            <person name="Gasser R.B.G."/>
            <person name="Fischer K.F."/>
        </authorList>
    </citation>
    <scope>NUCLEOTIDE SEQUENCE</scope>
    <source>
        <strain evidence="6">SSS_KF_BRIS2020</strain>
    </source>
</reference>
<evidence type="ECO:0000313" key="6">
    <source>
        <dbReference type="EMBL" id="KAF7491216.1"/>
    </source>
</evidence>
<organism evidence="6">
    <name type="scientific">Sarcoptes scabiei</name>
    <name type="common">Itch mite</name>
    <name type="synonym">Acarus scabiei</name>
    <dbReference type="NCBI Taxonomy" id="52283"/>
    <lineage>
        <taxon>Eukaryota</taxon>
        <taxon>Metazoa</taxon>
        <taxon>Ecdysozoa</taxon>
        <taxon>Arthropoda</taxon>
        <taxon>Chelicerata</taxon>
        <taxon>Arachnida</taxon>
        <taxon>Acari</taxon>
        <taxon>Acariformes</taxon>
        <taxon>Sarcoptiformes</taxon>
        <taxon>Astigmata</taxon>
        <taxon>Psoroptidia</taxon>
        <taxon>Sarcoptoidea</taxon>
        <taxon>Sarcoptidae</taxon>
        <taxon>Sarcoptinae</taxon>
        <taxon>Sarcoptes</taxon>
    </lineage>
</organism>
<evidence type="ECO:0000256" key="5">
    <source>
        <dbReference type="PROSITE-ProRule" id="PRU01355"/>
    </source>
</evidence>
<evidence type="ECO:0000256" key="1">
    <source>
        <dbReference type="ARBA" id="ARBA00008139"/>
    </source>
</evidence>
<accession>A0A834R6Y7</accession>
<dbReference type="SUPFAM" id="SSF55486">
    <property type="entry name" value="Metalloproteases ('zincins'), catalytic domain"/>
    <property type="match status" value="1"/>
</dbReference>
<sequence>MPTNVSVAEMNKEFWEIRSRIQRIENTSDDDDDLWSDHISALLKYHTVNFIPYLQYVFSTILMHRFHSEICRKSQKNWYFLADCCPNQEDLFEFRNLIFITEIS</sequence>
<evidence type="ECO:0000313" key="7">
    <source>
        <dbReference type="EnsemblMetazoa" id="KAF7491216.1"/>
    </source>
</evidence>
<comment type="similarity">
    <text evidence="1 5">Belongs to the peptidase M2 family.</text>
</comment>
<name>A0A834R6Y7_SARSC</name>
<protein>
    <submittedName>
        <fullName evidence="6 7">Uncharacterized protein</fullName>
    </submittedName>
</protein>
<proteinExistence type="inferred from homology"/>
<dbReference type="EMBL" id="WVUK01000060">
    <property type="protein sequence ID" value="KAF7491216.1"/>
    <property type="molecule type" value="Genomic_DNA"/>
</dbReference>
<dbReference type="PROSITE" id="PS52011">
    <property type="entry name" value="PEPTIDASE_M2"/>
    <property type="match status" value="1"/>
</dbReference>
<reference evidence="7" key="3">
    <citation type="submission" date="2022-06" db="UniProtKB">
        <authorList>
            <consortium name="EnsemblMetazoa"/>
        </authorList>
    </citation>
    <scope>IDENTIFICATION</scope>
</reference>
<evidence type="ECO:0000256" key="2">
    <source>
        <dbReference type="ARBA" id="ARBA00022729"/>
    </source>
</evidence>
<evidence type="ECO:0000256" key="3">
    <source>
        <dbReference type="ARBA" id="ARBA00023157"/>
    </source>
</evidence>
<gene>
    <name evidence="6" type="ORF">SSS_4389</name>
</gene>
<keyword evidence="2" id="KW-0732">Signal</keyword>